<keyword evidence="1" id="KW-0732">Signal</keyword>
<dbReference type="Proteomes" id="UP001526166">
    <property type="component" value="Unassembled WGS sequence"/>
</dbReference>
<proteinExistence type="predicted"/>
<dbReference type="RefSeq" id="WP_263847321.1">
    <property type="nucleotide sequence ID" value="NZ_JAOWKW010000003.1"/>
</dbReference>
<dbReference type="Pfam" id="PF20569">
    <property type="entry name" value="DUF6778"/>
    <property type="match status" value="1"/>
</dbReference>
<reference evidence="2 3" key="1">
    <citation type="submission" date="2022-10" db="EMBL/GenBank/DDBJ databases">
        <title>Sinirhodobacter sp. nov., isolated from ocean surface sediments.</title>
        <authorList>
            <person name="He W."/>
            <person name="Wang L."/>
            <person name="Zhang D.-F."/>
        </authorList>
    </citation>
    <scope>NUCLEOTIDE SEQUENCE [LARGE SCALE GENOMIC DNA]</scope>
    <source>
        <strain evidence="2 3">WL0115</strain>
    </source>
</reference>
<evidence type="ECO:0008006" key="4">
    <source>
        <dbReference type="Google" id="ProtNLM"/>
    </source>
</evidence>
<protein>
    <recommendedName>
        <fullName evidence="4">Lipoprotein</fullName>
    </recommendedName>
</protein>
<dbReference type="PROSITE" id="PS51257">
    <property type="entry name" value="PROKAR_LIPOPROTEIN"/>
    <property type="match status" value="1"/>
</dbReference>
<dbReference type="InterPro" id="IPR046705">
    <property type="entry name" value="DUF6778"/>
</dbReference>
<keyword evidence="3" id="KW-1185">Reference proteome</keyword>
<gene>
    <name evidence="2" type="ORF">OE699_05270</name>
</gene>
<feature type="signal peptide" evidence="1">
    <location>
        <begin position="1"/>
        <end position="22"/>
    </location>
</feature>
<name>A0ABT2ZWX5_9RHOB</name>
<evidence type="ECO:0000256" key="1">
    <source>
        <dbReference type="SAM" id="SignalP"/>
    </source>
</evidence>
<accession>A0ABT2ZWX5</accession>
<sequence>MKGIKSLAFGAMLVLISACSDAPFGFVHLPAAENQIRVDKGAETQPAYDIRGAEVSVPRALSVSEENQIYPWADIVWRGDPPGDRYDQVAAIFQEAATELSARTTAGAPVVMEIEVRGFHALTEKARYGYGGNYSISFDIALRDAASGAEVRPAERVNIVEPAAWGQQAADNEARGLTQKVMVTRLIVQAIERHLSRPLRPGA</sequence>
<dbReference type="EMBL" id="JAOWKW010000003">
    <property type="protein sequence ID" value="MCV2878257.1"/>
    <property type="molecule type" value="Genomic_DNA"/>
</dbReference>
<organism evidence="2 3">
    <name type="scientific">Sedimentimonas flavescens</name>
    <dbReference type="NCBI Taxonomy" id="2851012"/>
    <lineage>
        <taxon>Bacteria</taxon>
        <taxon>Pseudomonadati</taxon>
        <taxon>Pseudomonadota</taxon>
        <taxon>Alphaproteobacteria</taxon>
        <taxon>Rhodobacterales</taxon>
        <taxon>Rhodobacter group</taxon>
        <taxon>Sedimentimonas</taxon>
    </lineage>
</organism>
<evidence type="ECO:0000313" key="3">
    <source>
        <dbReference type="Proteomes" id="UP001526166"/>
    </source>
</evidence>
<comment type="caution">
    <text evidence="2">The sequence shown here is derived from an EMBL/GenBank/DDBJ whole genome shotgun (WGS) entry which is preliminary data.</text>
</comment>
<feature type="chain" id="PRO_5045760139" description="Lipoprotein" evidence="1">
    <location>
        <begin position="23"/>
        <end position="203"/>
    </location>
</feature>
<evidence type="ECO:0000313" key="2">
    <source>
        <dbReference type="EMBL" id="MCV2878257.1"/>
    </source>
</evidence>